<dbReference type="EMBL" id="JBDPZC010000018">
    <property type="protein sequence ID" value="MEO3715711.1"/>
    <property type="molecule type" value="Genomic_DNA"/>
</dbReference>
<dbReference type="RefSeq" id="WP_347613328.1">
    <property type="nucleotide sequence ID" value="NZ_JBDPZC010000018.1"/>
</dbReference>
<proteinExistence type="predicted"/>
<evidence type="ECO:0000313" key="2">
    <source>
        <dbReference type="Proteomes" id="UP001462640"/>
    </source>
</evidence>
<reference evidence="1 2" key="1">
    <citation type="submission" date="2024-05" db="EMBL/GenBank/DDBJ databases">
        <title>Roseateles sp. 2.12 16S ribosomal RNA gene Genome sequencing and assembly.</title>
        <authorList>
            <person name="Woo H."/>
        </authorList>
    </citation>
    <scope>NUCLEOTIDE SEQUENCE [LARGE SCALE GENOMIC DNA]</scope>
    <source>
        <strain evidence="1 2">2.12</strain>
    </source>
</reference>
<sequence>MALTPIVFFELATPGFAAPCPDPQFLAIKLTKRLVDRLRVLASLCREQNLASVVVDGQGLPIEFMGMSVLEPSAQLHVMGDQLLVSVWGRRVDDGGDPGKLEHLADTWLIAVASLAHHREEGPPVALHAWEEWDDPDVDLAPFGERVYATLRTLGLLPKYQRIEWFDPTMATLMASLSGPAVKRSKRPARGGVMASLG</sequence>
<organism evidence="1 2">
    <name type="scientific">Roseateles flavus</name>
    <dbReference type="NCBI Taxonomy" id="3149041"/>
    <lineage>
        <taxon>Bacteria</taxon>
        <taxon>Pseudomonadati</taxon>
        <taxon>Pseudomonadota</taxon>
        <taxon>Betaproteobacteria</taxon>
        <taxon>Burkholderiales</taxon>
        <taxon>Sphaerotilaceae</taxon>
        <taxon>Roseateles</taxon>
    </lineage>
</organism>
<gene>
    <name evidence="1" type="ORF">ABDJ40_23295</name>
</gene>
<accession>A0ABV0GL46</accession>
<comment type="caution">
    <text evidence="1">The sequence shown here is derived from an EMBL/GenBank/DDBJ whole genome shotgun (WGS) entry which is preliminary data.</text>
</comment>
<evidence type="ECO:0000313" key="1">
    <source>
        <dbReference type="EMBL" id="MEO3715711.1"/>
    </source>
</evidence>
<dbReference type="Proteomes" id="UP001462640">
    <property type="component" value="Unassembled WGS sequence"/>
</dbReference>
<name>A0ABV0GL46_9BURK</name>
<protein>
    <submittedName>
        <fullName evidence="1">Uncharacterized protein</fullName>
    </submittedName>
</protein>
<keyword evidence="2" id="KW-1185">Reference proteome</keyword>